<sequence>MPVNLKLLPNIRLLNTSLPVAMKPTPPLKATTRVLPIFSRVFPHKLKYQPFRFPNLASQQQSQIIQNLHVTRAMSTRSARERMGSGSATEFRVSKSLMDDEAELSDWVGGLSSNSVRKNNVYSDSDADNGGDGRNRDFRGDRNSSRGRGREDRGEKRRRAADFDEFKGSSRRSGGYNSVDSSPNRKGRFDSGRRGGEWDGERTMSRSGNRMSGDNGFGRTKGLNSNDKFSRGSSRRQENERRSDRRGTFGIEHKRGGSSHRQENERRDQKGAFGIERKRGVSMEYGRSGRGEGMKQRTALLSDEDDHVLEEEEDKGYVRFKELIESEEGSEEVDSDNDEEDEDSTFMTGTGFSQSRSEDTSPLSSPGRTESYLTETRFDECAISPLTLKALKAVGYEKMTVVQQATLPEILKGKDVLAKAKTGTGKTVAFLLPSIEAVVKSPPIDRDQKRPPILVLVICPTRELASQAATEANTLLKYHPSIGVQVVIGGTRLTLEQKRMQANPCQILVATPGRLRDHIENTAGFATRLMGVKVLVLDEADHLLDMGFRKEIEKIIAAVPKQRQTLLFSATIPQEVRQICHIALRRDHEFINTVAEGSEDTHAQVRQTHLVAPLDNHFTLIYTLLREHIADDVDYKVLVFCTTAMVTKLVADFLGELNLNVREIHSRKPQSYRTRVSDEFRKSKGLILVTSDVSARGVDYPDVTLVIQVGLPSDRQQYIHRLGRTGRKGKEGQGILLLAPWEEFFLSTIKDLPLSKAEVPLIDPDTKKKVERALSHVEMKTKETAYQAWLGYYNSNKTIGKDKYRLVELANDFSRSMGLDNPPAIPKLVLGKMGLRNIPGLRSK</sequence>
<comment type="caution">
    <text evidence="1">The sequence shown here is derived from an EMBL/GenBank/DDBJ whole genome shotgun (WGS) entry which is preliminary data.</text>
</comment>
<evidence type="ECO:0000313" key="1">
    <source>
        <dbReference type="EMBL" id="KAI5647137.1"/>
    </source>
</evidence>
<evidence type="ECO:0000313" key="2">
    <source>
        <dbReference type="Proteomes" id="UP001060085"/>
    </source>
</evidence>
<protein>
    <submittedName>
        <fullName evidence="1">Uncharacterized protein</fullName>
    </submittedName>
</protein>
<proteinExistence type="predicted"/>
<dbReference type="Proteomes" id="UP001060085">
    <property type="component" value="Linkage Group LG08"/>
</dbReference>
<reference evidence="2" key="1">
    <citation type="journal article" date="2023" name="Nat. Plants">
        <title>Single-cell RNA sequencing provides a high-resolution roadmap for understanding the multicellular compartmentation of specialized metabolism.</title>
        <authorList>
            <person name="Sun S."/>
            <person name="Shen X."/>
            <person name="Li Y."/>
            <person name="Li Y."/>
            <person name="Wang S."/>
            <person name="Li R."/>
            <person name="Zhang H."/>
            <person name="Shen G."/>
            <person name="Guo B."/>
            <person name="Wei J."/>
            <person name="Xu J."/>
            <person name="St-Pierre B."/>
            <person name="Chen S."/>
            <person name="Sun C."/>
        </authorList>
    </citation>
    <scope>NUCLEOTIDE SEQUENCE [LARGE SCALE GENOMIC DNA]</scope>
</reference>
<dbReference type="EMBL" id="CM044708">
    <property type="protein sequence ID" value="KAI5647137.1"/>
    <property type="molecule type" value="Genomic_DNA"/>
</dbReference>
<name>A0ACB9ZHV8_CATRO</name>
<keyword evidence="2" id="KW-1185">Reference proteome</keyword>
<organism evidence="1 2">
    <name type="scientific">Catharanthus roseus</name>
    <name type="common">Madagascar periwinkle</name>
    <name type="synonym">Vinca rosea</name>
    <dbReference type="NCBI Taxonomy" id="4058"/>
    <lineage>
        <taxon>Eukaryota</taxon>
        <taxon>Viridiplantae</taxon>
        <taxon>Streptophyta</taxon>
        <taxon>Embryophyta</taxon>
        <taxon>Tracheophyta</taxon>
        <taxon>Spermatophyta</taxon>
        <taxon>Magnoliopsida</taxon>
        <taxon>eudicotyledons</taxon>
        <taxon>Gunneridae</taxon>
        <taxon>Pentapetalae</taxon>
        <taxon>asterids</taxon>
        <taxon>lamiids</taxon>
        <taxon>Gentianales</taxon>
        <taxon>Apocynaceae</taxon>
        <taxon>Rauvolfioideae</taxon>
        <taxon>Vinceae</taxon>
        <taxon>Catharanthinae</taxon>
        <taxon>Catharanthus</taxon>
    </lineage>
</organism>
<gene>
    <name evidence="1" type="ORF">M9H77_33142</name>
</gene>
<accession>A0ACB9ZHV8</accession>